<sequence length="327" mass="32565">MARSNGRTAAAALLGAVGYLLLSQLAAFVNPAQNPGRQLRSRVSLAATQADVDAAKKAFELQKWAASHLAGEGSPQAAAAATRAQQAEAAYMALKAQLDGQAPPAAPAAAVATAPVAAAPVAAAPVAAAPMPVQGGATAVSKEDLAAAKQNAQLLTWAASKLLSEGHPQAAAMKAKADQAVAAFEALKEAKASGASAPAAPAPLPVAAAAPAVTPAAPAPVASGSAPSSEEVLKAKKEMELHEWAAKSLAAQNSPTPARVGGQEPGLQELARCGGGRDAGQGCAEPPDLRGARRDEGEGHGASLSLRWRTRCGWGARPTSTAVDLRP</sequence>
<keyword evidence="2" id="KW-0732">Signal</keyword>
<evidence type="ECO:0000313" key="3">
    <source>
        <dbReference type="EMBL" id="CAE4657170.1"/>
    </source>
</evidence>
<name>A0A7S4SW35_9DINO</name>
<organism evidence="3">
    <name type="scientific">Alexandrium monilatum</name>
    <dbReference type="NCBI Taxonomy" id="311494"/>
    <lineage>
        <taxon>Eukaryota</taxon>
        <taxon>Sar</taxon>
        <taxon>Alveolata</taxon>
        <taxon>Dinophyceae</taxon>
        <taxon>Gonyaulacales</taxon>
        <taxon>Pyrocystaceae</taxon>
        <taxon>Alexandrium</taxon>
    </lineage>
</organism>
<dbReference type="AlphaFoldDB" id="A0A7S4SW35"/>
<feature type="signal peptide" evidence="2">
    <location>
        <begin position="1"/>
        <end position="27"/>
    </location>
</feature>
<gene>
    <name evidence="3" type="ORF">AMON00008_LOCUS57316</name>
</gene>
<feature type="chain" id="PRO_5030690593" evidence="2">
    <location>
        <begin position="28"/>
        <end position="327"/>
    </location>
</feature>
<reference evidence="3" key="1">
    <citation type="submission" date="2021-01" db="EMBL/GenBank/DDBJ databases">
        <authorList>
            <person name="Corre E."/>
            <person name="Pelletier E."/>
            <person name="Niang G."/>
            <person name="Scheremetjew M."/>
            <person name="Finn R."/>
            <person name="Kale V."/>
            <person name="Holt S."/>
            <person name="Cochrane G."/>
            <person name="Meng A."/>
            <person name="Brown T."/>
            <person name="Cohen L."/>
        </authorList>
    </citation>
    <scope>NUCLEOTIDE SEQUENCE</scope>
    <source>
        <strain evidence="3">CCMP3105</strain>
    </source>
</reference>
<accession>A0A7S4SW35</accession>
<dbReference type="EMBL" id="HBNR01080265">
    <property type="protein sequence ID" value="CAE4657170.1"/>
    <property type="molecule type" value="Transcribed_RNA"/>
</dbReference>
<evidence type="ECO:0000256" key="2">
    <source>
        <dbReference type="SAM" id="SignalP"/>
    </source>
</evidence>
<protein>
    <submittedName>
        <fullName evidence="3">Uncharacterized protein</fullName>
    </submittedName>
</protein>
<feature type="compositionally biased region" description="Basic and acidic residues" evidence="1">
    <location>
        <begin position="287"/>
        <end position="299"/>
    </location>
</feature>
<proteinExistence type="predicted"/>
<feature type="region of interest" description="Disordered" evidence="1">
    <location>
        <begin position="277"/>
        <end position="305"/>
    </location>
</feature>
<evidence type="ECO:0000256" key="1">
    <source>
        <dbReference type="SAM" id="MobiDB-lite"/>
    </source>
</evidence>